<dbReference type="EMBL" id="KV417694">
    <property type="protein sequence ID" value="KZP09686.1"/>
    <property type="molecule type" value="Genomic_DNA"/>
</dbReference>
<protein>
    <submittedName>
        <fullName evidence="2">Uncharacterized protein</fullName>
    </submittedName>
</protein>
<reference evidence="2 3" key="1">
    <citation type="journal article" date="2016" name="Mol. Biol. Evol.">
        <title>Comparative Genomics of Early-Diverging Mushroom-Forming Fungi Provides Insights into the Origins of Lignocellulose Decay Capabilities.</title>
        <authorList>
            <person name="Nagy L.G."/>
            <person name="Riley R."/>
            <person name="Tritt A."/>
            <person name="Adam C."/>
            <person name="Daum C."/>
            <person name="Floudas D."/>
            <person name="Sun H."/>
            <person name="Yadav J.S."/>
            <person name="Pangilinan J."/>
            <person name="Larsson K.H."/>
            <person name="Matsuura K."/>
            <person name="Barry K."/>
            <person name="Labutti K."/>
            <person name="Kuo R."/>
            <person name="Ohm R.A."/>
            <person name="Bhattacharya S.S."/>
            <person name="Shirouzu T."/>
            <person name="Yoshinaga Y."/>
            <person name="Martin F.M."/>
            <person name="Grigoriev I.V."/>
            <person name="Hibbett D.S."/>
        </authorList>
    </citation>
    <scope>NUCLEOTIDE SEQUENCE [LARGE SCALE GENOMIC DNA]</scope>
    <source>
        <strain evidence="2 3">CBS 109695</strain>
    </source>
</reference>
<evidence type="ECO:0000256" key="1">
    <source>
        <dbReference type="SAM" id="MobiDB-lite"/>
    </source>
</evidence>
<dbReference type="STRING" id="436010.A0A165YLG0"/>
<feature type="compositionally biased region" description="Pro residues" evidence="1">
    <location>
        <begin position="1"/>
        <end position="10"/>
    </location>
</feature>
<evidence type="ECO:0000313" key="3">
    <source>
        <dbReference type="Proteomes" id="UP000076532"/>
    </source>
</evidence>
<proteinExistence type="predicted"/>
<sequence length="341" mass="37831">MNTPEPPPHPEGNWSDCSSTSASDESEHETPELFINFPSAAEDGGQFTSPDDGEIDNLDIDNSDQPTPFHEQLNALRTSLLQDYVLPEHPPAYAPDLGSLTASEELTLKHYMAWYRSNGTVQAYTLHAKILQEASGTIILSLHLARKLAVHITGLTPNKVDICPRSCIAYTGEFKDLTSCPFVRDRERQPCGQARYKATTTRRSGPRPRAQMMSLPVMATIKAMYSNFESATMLRHRDKCLQSVLHLTATVSGQNKRTYSDFGDSDVHLFQYSERNLFTGSRDIALAVSSDGAQLTMKKASDTWLLIIILLNLPPEIRNQGGSVIYTFATPWPLPPGNMES</sequence>
<feature type="compositionally biased region" description="Acidic residues" evidence="1">
    <location>
        <begin position="51"/>
        <end position="62"/>
    </location>
</feature>
<dbReference type="AlphaFoldDB" id="A0A165YLG0"/>
<feature type="region of interest" description="Disordered" evidence="1">
    <location>
        <begin position="1"/>
        <end position="67"/>
    </location>
</feature>
<name>A0A165YLG0_9AGAM</name>
<keyword evidence="3" id="KW-1185">Reference proteome</keyword>
<feature type="non-terminal residue" evidence="2">
    <location>
        <position position="341"/>
    </location>
</feature>
<dbReference type="OrthoDB" id="2742740at2759"/>
<dbReference type="Proteomes" id="UP000076532">
    <property type="component" value="Unassembled WGS sequence"/>
</dbReference>
<accession>A0A165YLG0</accession>
<gene>
    <name evidence="2" type="ORF">FIBSPDRAFT_759528</name>
</gene>
<evidence type="ECO:0000313" key="2">
    <source>
        <dbReference type="EMBL" id="KZP09686.1"/>
    </source>
</evidence>
<organism evidence="2 3">
    <name type="scientific">Athelia psychrophila</name>
    <dbReference type="NCBI Taxonomy" id="1759441"/>
    <lineage>
        <taxon>Eukaryota</taxon>
        <taxon>Fungi</taxon>
        <taxon>Dikarya</taxon>
        <taxon>Basidiomycota</taxon>
        <taxon>Agaricomycotina</taxon>
        <taxon>Agaricomycetes</taxon>
        <taxon>Agaricomycetidae</taxon>
        <taxon>Atheliales</taxon>
        <taxon>Atheliaceae</taxon>
        <taxon>Athelia</taxon>
    </lineage>
</organism>